<dbReference type="Pfam" id="PF13274">
    <property type="entry name" value="SocA_Panacea"/>
    <property type="match status" value="1"/>
</dbReference>
<dbReference type="RefSeq" id="WP_065248289.1">
    <property type="nucleotide sequence ID" value="NZ_CP012117.1"/>
</dbReference>
<proteinExistence type="predicted"/>
<organism evidence="2 3">
    <name type="scientific">Dermabacter vaginalis</name>
    <dbReference type="NCBI Taxonomy" id="1630135"/>
    <lineage>
        <taxon>Bacteria</taxon>
        <taxon>Bacillati</taxon>
        <taxon>Actinomycetota</taxon>
        <taxon>Actinomycetes</taxon>
        <taxon>Micrococcales</taxon>
        <taxon>Dermabacteraceae</taxon>
        <taxon>Dermabacter</taxon>
    </lineage>
</organism>
<reference evidence="2 3" key="1">
    <citation type="submission" date="2015-06" db="EMBL/GenBank/DDBJ databases">
        <title>Investigation of pathophysiology for high-risk pregnancy and development of treatment modality based on it.</title>
        <authorList>
            <person name="Kim B.-C."/>
            <person name="Lim S."/>
        </authorList>
    </citation>
    <scope>NUCLEOTIDE SEQUENCE [LARGE SCALE GENOMIC DNA]</scope>
    <source>
        <strain evidence="2 3">AD1-86</strain>
    </source>
</reference>
<evidence type="ECO:0000313" key="2">
    <source>
        <dbReference type="EMBL" id="ANP28269.1"/>
    </source>
</evidence>
<sequence length="201" mass="22848">MATVFDVAAEFLKRSKGNSISPLKLQKLCFYAFGWYAHQTDEPLFDERFWAMEFGPVVGELLSAHAQKKKFTLEQLEAQFTVRDMVPGELGGYERAVIGAVWDSYGDMTPGELVEETHKEQVWIDAWGARPSGSRRADLPHGTLVDYFMSIDPKRVEGLELPDPRGTLEDSSWLKSFDTSEPKLSQRFIDEITDHYLSHAI</sequence>
<gene>
    <name evidence="2" type="ORF">DAD186_17190</name>
</gene>
<dbReference type="EMBL" id="CP012117">
    <property type="protein sequence ID" value="ANP28269.1"/>
    <property type="molecule type" value="Genomic_DNA"/>
</dbReference>
<protein>
    <recommendedName>
        <fullName evidence="1">Antitoxin SocA-like Panacea domain-containing protein</fullName>
    </recommendedName>
</protein>
<dbReference type="AlphaFoldDB" id="A0A1B0ZJZ2"/>
<dbReference type="InterPro" id="IPR025272">
    <property type="entry name" value="SocA_Panacea"/>
</dbReference>
<name>A0A1B0ZJZ2_9MICO</name>
<evidence type="ECO:0000313" key="3">
    <source>
        <dbReference type="Proteomes" id="UP000092596"/>
    </source>
</evidence>
<dbReference type="Proteomes" id="UP000092596">
    <property type="component" value="Chromosome"/>
</dbReference>
<evidence type="ECO:0000259" key="1">
    <source>
        <dbReference type="Pfam" id="PF13274"/>
    </source>
</evidence>
<dbReference type="KEGG" id="dva:DAD186_17190"/>
<accession>A0A1B0ZJZ2</accession>
<dbReference type="STRING" id="1630135.DAD186_17190"/>
<feature type="domain" description="Antitoxin SocA-like Panacea" evidence="1">
    <location>
        <begin position="25"/>
        <end position="123"/>
    </location>
</feature>